<comment type="caution">
    <text evidence="2">The sequence shown here is derived from an EMBL/GenBank/DDBJ whole genome shotgun (WGS) entry which is preliminary data.</text>
</comment>
<proteinExistence type="predicted"/>
<evidence type="ECO:0000313" key="3">
    <source>
        <dbReference type="Proteomes" id="UP000231019"/>
    </source>
</evidence>
<dbReference type="Gene3D" id="3.40.50.2000">
    <property type="entry name" value="Glycogen Phosphorylase B"/>
    <property type="match status" value="1"/>
</dbReference>
<dbReference type="PANTHER" id="PTHR12558">
    <property type="entry name" value="CELL DIVISION CYCLE 16,23,27"/>
    <property type="match status" value="1"/>
</dbReference>
<feature type="repeat" description="TPR" evidence="1">
    <location>
        <begin position="305"/>
        <end position="338"/>
    </location>
</feature>
<keyword evidence="1" id="KW-0802">TPR repeat</keyword>
<evidence type="ECO:0000313" key="2">
    <source>
        <dbReference type="EMBL" id="PIW14483.1"/>
    </source>
</evidence>
<gene>
    <name evidence="2" type="ORF">COW36_20805</name>
</gene>
<protein>
    <submittedName>
        <fullName evidence="2">Uncharacterized protein</fullName>
    </submittedName>
</protein>
<organism evidence="2 3">
    <name type="scientific">bacterium (Candidatus Blackallbacteria) CG17_big_fil_post_rev_8_21_14_2_50_48_46</name>
    <dbReference type="NCBI Taxonomy" id="2014261"/>
    <lineage>
        <taxon>Bacteria</taxon>
        <taxon>Candidatus Blackallbacteria</taxon>
    </lineage>
</organism>
<dbReference type="Pfam" id="PF13181">
    <property type="entry name" value="TPR_8"/>
    <property type="match status" value="1"/>
</dbReference>
<dbReference type="PANTHER" id="PTHR12558:SF13">
    <property type="entry name" value="CELL DIVISION CYCLE PROTEIN 27 HOMOLOG"/>
    <property type="match status" value="1"/>
</dbReference>
<sequence length="682" mass="76427">MTDPDFQQLLGLYQKQELQAAEALLPEMLSKSEHAADFWHLAGLILFERGKPESALPLLAKAQAVEPERAEFLNSLGIVKAGMHQTEQALALFLQAQRLEPENPRFLSNCAHAFSALKRHAEAIPLYQQVIRLEPLRSEAWLDCGKALFLNHQLETALQVLSRAVDLKAGPEAGYWLGKTCAALGRWAEAEGWWFRSLHAGVVASASALGEYYRQIRDWEQARRVFEPLLQKPGLPLEILHEWVQLLIAQKSYAEAEQILERVLAQTPDGVDWQITRAYLPVYQGRPLLALELLAALLPSAGMNPRLWLHIGNAWIKAENAAKAQAAFLKCLEFSPDYARAYLALGMLAAEDNLFEASQNYLQTALRLDPTDPRPHLFLARMLLLQGKYAEGWQEYEWRHPLLPGTLPAPLWQGQYLQGLHLRILCEQGLGDNLQFASLIPSFWKAQGKPYISLACDPPLAGILAGIEGVAEIAGPQTAMPDVCLRLLSLPLHLDTRLEDLPLQPYLKIPPEPLPSELQLRLQVPHPRVGLVWSSGEGHDTQAKRSLAFQAFEPLIEAFPQIFFFSLQLGVAQQQWQQSPLANRVRDCAPWLTDFKVTARVLAHLDLLISVDTAVAHLAGGLGMPAWILLPFAPDWRWGLQVENAPWYPSLRLFRQIEKGQWESVIQAVIQALHISLPPSGF</sequence>
<feature type="repeat" description="TPR" evidence="1">
    <location>
        <begin position="70"/>
        <end position="103"/>
    </location>
</feature>
<dbReference type="InterPro" id="IPR011990">
    <property type="entry name" value="TPR-like_helical_dom_sf"/>
</dbReference>
<dbReference type="Pfam" id="PF13432">
    <property type="entry name" value="TPR_16"/>
    <property type="match status" value="2"/>
</dbReference>
<dbReference type="SMART" id="SM00028">
    <property type="entry name" value="TPR"/>
    <property type="match status" value="6"/>
</dbReference>
<evidence type="ECO:0000256" key="1">
    <source>
        <dbReference type="PROSITE-ProRule" id="PRU00339"/>
    </source>
</evidence>
<name>A0A2M7FYM9_9BACT</name>
<dbReference type="SUPFAM" id="SSF53756">
    <property type="entry name" value="UDP-Glycosyltransferase/glycogen phosphorylase"/>
    <property type="match status" value="1"/>
</dbReference>
<reference evidence="2 3" key="1">
    <citation type="submission" date="2017-09" db="EMBL/GenBank/DDBJ databases">
        <title>Depth-based differentiation of microbial function through sediment-hosted aquifers and enrichment of novel symbionts in the deep terrestrial subsurface.</title>
        <authorList>
            <person name="Probst A.J."/>
            <person name="Ladd B."/>
            <person name="Jarett J.K."/>
            <person name="Geller-Mcgrath D.E."/>
            <person name="Sieber C.M."/>
            <person name="Emerson J.B."/>
            <person name="Anantharaman K."/>
            <person name="Thomas B.C."/>
            <person name="Malmstrom R."/>
            <person name="Stieglmeier M."/>
            <person name="Klingl A."/>
            <person name="Woyke T."/>
            <person name="Ryan C.M."/>
            <person name="Banfield J.F."/>
        </authorList>
    </citation>
    <scope>NUCLEOTIDE SEQUENCE [LARGE SCALE GENOMIC DNA]</scope>
    <source>
        <strain evidence="2">CG17_big_fil_post_rev_8_21_14_2_50_48_46</strain>
    </source>
</reference>
<dbReference type="EMBL" id="PFFQ01000059">
    <property type="protein sequence ID" value="PIW14483.1"/>
    <property type="molecule type" value="Genomic_DNA"/>
</dbReference>
<accession>A0A2M7FYM9</accession>
<feature type="repeat" description="TPR" evidence="1">
    <location>
        <begin position="36"/>
        <end position="69"/>
    </location>
</feature>
<dbReference type="Gene3D" id="1.25.40.10">
    <property type="entry name" value="Tetratricopeptide repeat domain"/>
    <property type="match status" value="2"/>
</dbReference>
<dbReference type="PROSITE" id="PS50005">
    <property type="entry name" value="TPR"/>
    <property type="match status" value="4"/>
</dbReference>
<dbReference type="InterPro" id="IPR019734">
    <property type="entry name" value="TPR_rpt"/>
</dbReference>
<feature type="repeat" description="TPR" evidence="1">
    <location>
        <begin position="339"/>
        <end position="372"/>
    </location>
</feature>
<dbReference type="Pfam" id="PF14559">
    <property type="entry name" value="TPR_19"/>
    <property type="match status" value="1"/>
</dbReference>
<dbReference type="AlphaFoldDB" id="A0A2M7FYM9"/>
<dbReference type="Proteomes" id="UP000231019">
    <property type="component" value="Unassembled WGS sequence"/>
</dbReference>
<dbReference type="SUPFAM" id="SSF48452">
    <property type="entry name" value="TPR-like"/>
    <property type="match status" value="2"/>
</dbReference>